<keyword evidence="3" id="KW-1185">Reference proteome</keyword>
<name>A0A1H3B199_9RHOB</name>
<dbReference type="AlphaFoldDB" id="A0A1H3B199"/>
<accession>A0A1H3B199</accession>
<gene>
    <name evidence="2" type="ORF">SAMN04488001_3015</name>
</gene>
<evidence type="ECO:0000313" key="2">
    <source>
        <dbReference type="EMBL" id="SDX35770.1"/>
    </source>
</evidence>
<feature type="region of interest" description="Disordered" evidence="1">
    <location>
        <begin position="46"/>
        <end position="72"/>
    </location>
</feature>
<dbReference type="EMBL" id="FNOI01000006">
    <property type="protein sequence ID" value="SDX35770.1"/>
    <property type="molecule type" value="Genomic_DNA"/>
</dbReference>
<organism evidence="2 3">
    <name type="scientific">Litoreibacter albidus</name>
    <dbReference type="NCBI Taxonomy" id="670155"/>
    <lineage>
        <taxon>Bacteria</taxon>
        <taxon>Pseudomonadati</taxon>
        <taxon>Pseudomonadota</taxon>
        <taxon>Alphaproteobacteria</taxon>
        <taxon>Rhodobacterales</taxon>
        <taxon>Roseobacteraceae</taxon>
        <taxon>Litoreibacter</taxon>
    </lineage>
</organism>
<proteinExistence type="predicted"/>
<evidence type="ECO:0000313" key="3">
    <source>
        <dbReference type="Proteomes" id="UP000199441"/>
    </source>
</evidence>
<evidence type="ECO:0000256" key="1">
    <source>
        <dbReference type="SAM" id="MobiDB-lite"/>
    </source>
</evidence>
<dbReference type="OrthoDB" id="7868311at2"/>
<protein>
    <submittedName>
        <fullName evidence="2">Uncharacterized protein</fullName>
    </submittedName>
</protein>
<sequence>MQPNIKIATCCYCGSRTMLKPTARHGHELACGSCGAPLHQMKWLKSPQPRVKHAAPSAKKSKAPRKRKRPKPLWRRALEEVWDEIEDIFD</sequence>
<dbReference type="STRING" id="670155.SAMN04488001_3015"/>
<feature type="compositionally biased region" description="Basic residues" evidence="1">
    <location>
        <begin position="59"/>
        <end position="72"/>
    </location>
</feature>
<dbReference type="Proteomes" id="UP000199441">
    <property type="component" value="Unassembled WGS sequence"/>
</dbReference>
<reference evidence="3" key="1">
    <citation type="submission" date="2016-10" db="EMBL/GenBank/DDBJ databases">
        <authorList>
            <person name="Varghese N."/>
            <person name="Submissions S."/>
        </authorList>
    </citation>
    <scope>NUCLEOTIDE SEQUENCE [LARGE SCALE GENOMIC DNA]</scope>
    <source>
        <strain evidence="3">DSM 26922</strain>
    </source>
</reference>